<comment type="caution">
    <text evidence="6">The sequence shown here is derived from an EMBL/GenBank/DDBJ whole genome shotgun (WGS) entry which is preliminary data.</text>
</comment>
<dbReference type="InterPro" id="IPR036388">
    <property type="entry name" value="WH-like_DNA-bd_sf"/>
</dbReference>
<evidence type="ECO:0000259" key="4">
    <source>
        <dbReference type="PROSITE" id="PS51077"/>
    </source>
</evidence>
<reference evidence="6 7" key="1">
    <citation type="journal article" date="2010" name="J. Bacteriol.">
        <title>Genome sequences of Pelagibaca bermudensis HTCC2601T and Maritimibacter alkaliphilus HTCC2654T, the type strains of two marine Roseobacter genera.</title>
        <authorList>
            <person name="Thrash J.C."/>
            <person name="Cho J.C."/>
            <person name="Ferriera S."/>
            <person name="Johnson J."/>
            <person name="Vergin K.L."/>
            <person name="Giovannoni S.J."/>
        </authorList>
    </citation>
    <scope>NUCLEOTIDE SEQUENCE [LARGE SCALE GENOMIC DNA]</scope>
    <source>
        <strain evidence="7">DSM 26914 / JCM 13377 / KCTC 12554 / HTCC2601</strain>
    </source>
</reference>
<dbReference type="PROSITE" id="PS51077">
    <property type="entry name" value="HTH_ICLR"/>
    <property type="match status" value="1"/>
</dbReference>
<protein>
    <submittedName>
        <fullName evidence="6">Transcriptional Regulator, IclR family protein</fullName>
    </submittedName>
</protein>
<feature type="domain" description="IclR-ED" evidence="5">
    <location>
        <begin position="71"/>
        <end position="251"/>
    </location>
</feature>
<dbReference type="InterPro" id="IPR029016">
    <property type="entry name" value="GAF-like_dom_sf"/>
</dbReference>
<dbReference type="GO" id="GO:0003700">
    <property type="term" value="F:DNA-binding transcription factor activity"/>
    <property type="evidence" value="ECO:0007669"/>
    <property type="project" value="TreeGrafter"/>
</dbReference>
<dbReference type="EMBL" id="AATQ01000027">
    <property type="protein sequence ID" value="EAU45374.1"/>
    <property type="molecule type" value="Genomic_DNA"/>
</dbReference>
<evidence type="ECO:0000256" key="2">
    <source>
        <dbReference type="ARBA" id="ARBA00023125"/>
    </source>
</evidence>
<proteinExistence type="predicted"/>
<gene>
    <name evidence="6" type="ORF">R2601_00240</name>
</gene>
<dbReference type="InterPro" id="IPR050707">
    <property type="entry name" value="HTH_MetabolicPath_Reg"/>
</dbReference>
<evidence type="ECO:0000256" key="1">
    <source>
        <dbReference type="ARBA" id="ARBA00023015"/>
    </source>
</evidence>
<evidence type="ECO:0000259" key="5">
    <source>
        <dbReference type="PROSITE" id="PS51078"/>
    </source>
</evidence>
<keyword evidence="7" id="KW-1185">Reference proteome</keyword>
<dbReference type="AlphaFoldDB" id="Q0FMM4"/>
<dbReference type="Gene3D" id="3.30.450.40">
    <property type="match status" value="1"/>
</dbReference>
<dbReference type="Pfam" id="PF09339">
    <property type="entry name" value="HTH_IclR"/>
    <property type="match status" value="1"/>
</dbReference>
<keyword evidence="3" id="KW-0804">Transcription</keyword>
<dbReference type="STRING" id="314265.R2601_00240"/>
<evidence type="ECO:0000313" key="6">
    <source>
        <dbReference type="EMBL" id="EAU45374.1"/>
    </source>
</evidence>
<feature type="domain" description="HTH iclR-type" evidence="4">
    <location>
        <begin position="8"/>
        <end position="70"/>
    </location>
</feature>
<evidence type="ECO:0000256" key="3">
    <source>
        <dbReference type="ARBA" id="ARBA00023163"/>
    </source>
</evidence>
<dbReference type="Proteomes" id="UP000006230">
    <property type="component" value="Unassembled WGS sequence"/>
</dbReference>
<dbReference type="Pfam" id="PF01614">
    <property type="entry name" value="IclR_C"/>
    <property type="match status" value="1"/>
</dbReference>
<dbReference type="SUPFAM" id="SSF55781">
    <property type="entry name" value="GAF domain-like"/>
    <property type="match status" value="1"/>
</dbReference>
<dbReference type="Gene3D" id="1.10.10.10">
    <property type="entry name" value="Winged helix-like DNA-binding domain superfamily/Winged helix DNA-binding domain"/>
    <property type="match status" value="1"/>
</dbReference>
<dbReference type="GO" id="GO:0003677">
    <property type="term" value="F:DNA binding"/>
    <property type="evidence" value="ECO:0007669"/>
    <property type="project" value="UniProtKB-KW"/>
</dbReference>
<dbReference type="HOGENOM" id="CLU_062618_6_0_5"/>
<accession>Q0FMM4</accession>
<keyword evidence="2" id="KW-0238">DNA-binding</keyword>
<sequence length="251" mass="27849">MKQNSLHVGTLAKGLRLLRAFDEAHVSLTLTELVERTGLEKSAVQRLAHTLHVEGMLDRDPDTRRYRPSHAWLELAYVYYWSDPLISRALPKLIEFSRTVGETVNLAQMSGDHIIYALRLPNHRTHFAASIVGRRVPALATASGRVMLATRSEAEYREACATWPLPAVTPLTITDRAVVEDDVIAARRNGYTITEAQVLLNEISLAVPIIGTDGRADAAVQVSLSSLTYDFDRVRREILPVLLDTTASIQG</sequence>
<dbReference type="PANTHER" id="PTHR30136">
    <property type="entry name" value="HELIX-TURN-HELIX TRANSCRIPTIONAL REGULATOR, ICLR FAMILY"/>
    <property type="match status" value="1"/>
</dbReference>
<evidence type="ECO:0000313" key="7">
    <source>
        <dbReference type="Proteomes" id="UP000006230"/>
    </source>
</evidence>
<dbReference type="SUPFAM" id="SSF46785">
    <property type="entry name" value="Winged helix' DNA-binding domain"/>
    <property type="match status" value="1"/>
</dbReference>
<dbReference type="InterPro" id="IPR005471">
    <property type="entry name" value="Tscrpt_reg_IclR_N"/>
</dbReference>
<dbReference type="eggNOG" id="COG1414">
    <property type="taxonomic scope" value="Bacteria"/>
</dbReference>
<dbReference type="PROSITE" id="PS51078">
    <property type="entry name" value="ICLR_ED"/>
    <property type="match status" value="1"/>
</dbReference>
<dbReference type="InterPro" id="IPR036390">
    <property type="entry name" value="WH_DNA-bd_sf"/>
</dbReference>
<dbReference type="SMART" id="SM00346">
    <property type="entry name" value="HTH_ICLR"/>
    <property type="match status" value="1"/>
</dbReference>
<organism evidence="6 7">
    <name type="scientific">Salipiger bermudensis (strain DSM 26914 / JCM 13377 / KCTC 12554 / HTCC2601)</name>
    <name type="common">Pelagibaca bermudensis</name>
    <dbReference type="NCBI Taxonomy" id="314265"/>
    <lineage>
        <taxon>Bacteria</taxon>
        <taxon>Pseudomonadati</taxon>
        <taxon>Pseudomonadota</taxon>
        <taxon>Alphaproteobacteria</taxon>
        <taxon>Rhodobacterales</taxon>
        <taxon>Roseobacteraceae</taxon>
        <taxon>Salipiger</taxon>
    </lineage>
</organism>
<dbReference type="GO" id="GO:0045892">
    <property type="term" value="P:negative regulation of DNA-templated transcription"/>
    <property type="evidence" value="ECO:0007669"/>
    <property type="project" value="TreeGrafter"/>
</dbReference>
<dbReference type="InterPro" id="IPR014757">
    <property type="entry name" value="Tscrpt_reg_IclR_C"/>
</dbReference>
<name>Q0FMM4_SALBH</name>
<keyword evidence="1" id="KW-0805">Transcription regulation</keyword>
<dbReference type="PANTHER" id="PTHR30136:SF34">
    <property type="entry name" value="TRANSCRIPTIONAL REGULATOR"/>
    <property type="match status" value="1"/>
</dbReference>
<dbReference type="RefSeq" id="WP_007803894.1">
    <property type="nucleotide sequence ID" value="NZ_DS022280.1"/>
</dbReference>